<keyword evidence="2" id="KW-1133">Transmembrane helix</keyword>
<proteinExistence type="predicted"/>
<dbReference type="Proteomes" id="UP001498398">
    <property type="component" value="Unassembled WGS sequence"/>
</dbReference>
<organism evidence="3 4">
    <name type="scientific">Marasmiellus scandens</name>
    <dbReference type="NCBI Taxonomy" id="2682957"/>
    <lineage>
        <taxon>Eukaryota</taxon>
        <taxon>Fungi</taxon>
        <taxon>Dikarya</taxon>
        <taxon>Basidiomycota</taxon>
        <taxon>Agaricomycotina</taxon>
        <taxon>Agaricomycetes</taxon>
        <taxon>Agaricomycetidae</taxon>
        <taxon>Agaricales</taxon>
        <taxon>Marasmiineae</taxon>
        <taxon>Omphalotaceae</taxon>
        <taxon>Marasmiellus</taxon>
    </lineage>
</organism>
<accession>A0ABR1ISM3</accession>
<comment type="caution">
    <text evidence="3">The sequence shown here is derived from an EMBL/GenBank/DDBJ whole genome shotgun (WGS) entry which is preliminary data.</text>
</comment>
<keyword evidence="4" id="KW-1185">Reference proteome</keyword>
<evidence type="ECO:0000256" key="2">
    <source>
        <dbReference type="SAM" id="Phobius"/>
    </source>
</evidence>
<feature type="region of interest" description="Disordered" evidence="1">
    <location>
        <begin position="157"/>
        <end position="197"/>
    </location>
</feature>
<dbReference type="PANTHER" id="PTHR35043:SF8">
    <property type="entry name" value="DUF4220 DOMAIN-CONTAINING PROTEIN"/>
    <property type="match status" value="1"/>
</dbReference>
<feature type="transmembrane region" description="Helical" evidence="2">
    <location>
        <begin position="242"/>
        <end position="262"/>
    </location>
</feature>
<protein>
    <submittedName>
        <fullName evidence="3">Uncharacterized protein</fullName>
    </submittedName>
</protein>
<sequence>MGGFVLYDNNRFVRTLYDNEKFDAELAKRIAANHGAEFAIIEDSRYTFRWHGEVRSGRMSFGSLLDFLIETKLVSLNEDEIMDKSKGDAISKIIVVGQTSWFLIQFFARINEGLLITKLELLALSFAILNFGTYFMWWNKPQRVRYPIKFDISESARSTNSEDGYPDGFCTRQSPSQELHKTGRGESGSDEEVPLQGNVKNKLSDNSSLPSTIWRCMVATASSTHYESGHEDRDLELAQWSIFFSFMALSAYIPFFVDLFVLGPINEQPLWGPCIFGNYIGSSIGLPDAINFMDK</sequence>
<evidence type="ECO:0000313" key="4">
    <source>
        <dbReference type="Proteomes" id="UP001498398"/>
    </source>
</evidence>
<evidence type="ECO:0000256" key="1">
    <source>
        <dbReference type="SAM" id="MobiDB-lite"/>
    </source>
</evidence>
<feature type="transmembrane region" description="Helical" evidence="2">
    <location>
        <begin position="114"/>
        <end position="137"/>
    </location>
</feature>
<keyword evidence="2" id="KW-0472">Membrane</keyword>
<evidence type="ECO:0000313" key="3">
    <source>
        <dbReference type="EMBL" id="KAK7437717.1"/>
    </source>
</evidence>
<name>A0ABR1ISM3_9AGAR</name>
<dbReference type="EMBL" id="JBANRG010000083">
    <property type="protein sequence ID" value="KAK7437717.1"/>
    <property type="molecule type" value="Genomic_DNA"/>
</dbReference>
<keyword evidence="2" id="KW-0812">Transmembrane</keyword>
<gene>
    <name evidence="3" type="ORF">VKT23_018433</name>
</gene>
<dbReference type="PANTHER" id="PTHR35043">
    <property type="entry name" value="TRANSCRIPTION FACTOR DOMAIN-CONTAINING PROTEIN"/>
    <property type="match status" value="1"/>
</dbReference>
<reference evidence="3 4" key="1">
    <citation type="submission" date="2024-01" db="EMBL/GenBank/DDBJ databases">
        <title>A draft genome for the cacao thread blight pathogen Marasmiellus scandens.</title>
        <authorList>
            <person name="Baruah I.K."/>
            <person name="Leung J."/>
            <person name="Bukari Y."/>
            <person name="Amoako-Attah I."/>
            <person name="Meinhardt L.W."/>
            <person name="Bailey B.A."/>
            <person name="Cohen S.P."/>
        </authorList>
    </citation>
    <scope>NUCLEOTIDE SEQUENCE [LARGE SCALE GENOMIC DNA]</scope>
    <source>
        <strain evidence="3 4">GH-19</strain>
    </source>
</reference>